<dbReference type="PANTHER" id="PTHR11066:SF34">
    <property type="entry name" value="ACYL-COENZYME A THIOESTERASE 8"/>
    <property type="match status" value="1"/>
</dbReference>
<dbReference type="Proteomes" id="UP000199423">
    <property type="component" value="Unassembled WGS sequence"/>
</dbReference>
<dbReference type="CDD" id="cd03445">
    <property type="entry name" value="Thioesterase_II_repeat2"/>
    <property type="match status" value="1"/>
</dbReference>
<dbReference type="FunFam" id="2.40.160.210:FF:000001">
    <property type="entry name" value="Acyl-CoA thioesterase II"/>
    <property type="match status" value="1"/>
</dbReference>
<sequence>MTASPSSHSALDKLLETLTLEPLEDNLFRGPKASEGWQRVYGGLVLGQAVVAAASTVDESRPIHSLHGYFLLAGDPEREIVYDVERIRDGGSFTTRRVRAIQHGRAIFSMSASFHKPEAGFEHQSKMPDVPAPEALPSSQDLLRAGNADLPESMRSYLSRDRPIDVRIVDASRYASREPRPATQSIWLKTNGPLNGNAYIHQAVLAYASDFTLLDTALVAHGKLLFDSDIQLASLDHAMWFHRPFRADDWLLYVQDSPSASGARAYCRGAIFNRQGQLVASAVQEGLMRPRETAFLPK</sequence>
<dbReference type="SUPFAM" id="SSF54637">
    <property type="entry name" value="Thioesterase/thiol ester dehydrase-isomerase"/>
    <property type="match status" value="2"/>
</dbReference>
<comment type="catalytic activity">
    <reaction evidence="6">
        <text>a fatty acyl-CoA + H2O = a fatty acid + CoA + H(+)</text>
        <dbReference type="Rhea" id="RHEA:16781"/>
        <dbReference type="ChEBI" id="CHEBI:15377"/>
        <dbReference type="ChEBI" id="CHEBI:15378"/>
        <dbReference type="ChEBI" id="CHEBI:28868"/>
        <dbReference type="ChEBI" id="CHEBI:57287"/>
        <dbReference type="ChEBI" id="CHEBI:77636"/>
        <dbReference type="EC" id="3.1.2.20"/>
    </reaction>
    <physiologicalReaction direction="left-to-right" evidence="6">
        <dbReference type="Rhea" id="RHEA:16782"/>
    </physiologicalReaction>
</comment>
<evidence type="ECO:0000256" key="1">
    <source>
        <dbReference type="ARBA" id="ARBA00006538"/>
    </source>
</evidence>
<organism evidence="11 12">
    <name type="scientific">Hyphomicrobium facile</name>
    <dbReference type="NCBI Taxonomy" id="51670"/>
    <lineage>
        <taxon>Bacteria</taxon>
        <taxon>Pseudomonadati</taxon>
        <taxon>Pseudomonadota</taxon>
        <taxon>Alphaproteobacteria</taxon>
        <taxon>Hyphomicrobiales</taxon>
        <taxon>Hyphomicrobiaceae</taxon>
        <taxon>Hyphomicrobium</taxon>
    </lineage>
</organism>
<dbReference type="Gene3D" id="2.40.160.210">
    <property type="entry name" value="Acyl-CoA thioesterase, double hotdog domain"/>
    <property type="match status" value="1"/>
</dbReference>
<keyword evidence="3" id="KW-0378">Hydrolase</keyword>
<dbReference type="NCBIfam" id="TIGR00189">
    <property type="entry name" value="tesB"/>
    <property type="match status" value="1"/>
</dbReference>
<dbReference type="STRING" id="51670.SAMN04488557_3301"/>
<comment type="similarity">
    <text evidence="1">Belongs to the C/M/P thioester hydrolase family.</text>
</comment>
<evidence type="ECO:0000259" key="10">
    <source>
        <dbReference type="Pfam" id="PF13622"/>
    </source>
</evidence>
<dbReference type="Pfam" id="PF02551">
    <property type="entry name" value="Acyl_CoA_thio"/>
    <property type="match status" value="1"/>
</dbReference>
<dbReference type="RefSeq" id="WP_092868790.1">
    <property type="nucleotide sequence ID" value="NZ_FPCH01000003.1"/>
</dbReference>
<dbReference type="InterPro" id="IPR003703">
    <property type="entry name" value="Acyl_CoA_thio"/>
</dbReference>
<evidence type="ECO:0000259" key="9">
    <source>
        <dbReference type="Pfam" id="PF02551"/>
    </source>
</evidence>
<accession>A0A1I7NSR1</accession>
<dbReference type="PANTHER" id="PTHR11066">
    <property type="entry name" value="ACYL-COA THIOESTERASE"/>
    <property type="match status" value="1"/>
</dbReference>
<keyword evidence="12" id="KW-1185">Reference proteome</keyword>
<keyword evidence="4" id="KW-0443">Lipid metabolism</keyword>
<evidence type="ECO:0000256" key="5">
    <source>
        <dbReference type="ARBA" id="ARBA00038894"/>
    </source>
</evidence>
<dbReference type="CDD" id="cd03444">
    <property type="entry name" value="Thioesterase_II_repeat1"/>
    <property type="match status" value="1"/>
</dbReference>
<dbReference type="InterPro" id="IPR049449">
    <property type="entry name" value="TesB_ACOT8-like_N"/>
</dbReference>
<comment type="subunit">
    <text evidence="2">Homotetramer.</text>
</comment>
<evidence type="ECO:0000256" key="4">
    <source>
        <dbReference type="ARBA" id="ARBA00023098"/>
    </source>
</evidence>
<dbReference type="GO" id="GO:0009062">
    <property type="term" value="P:fatty acid catabolic process"/>
    <property type="evidence" value="ECO:0007669"/>
    <property type="project" value="TreeGrafter"/>
</dbReference>
<dbReference type="OrthoDB" id="9781019at2"/>
<dbReference type="EMBL" id="FPCH01000003">
    <property type="protein sequence ID" value="SFV37711.1"/>
    <property type="molecule type" value="Genomic_DNA"/>
</dbReference>
<dbReference type="InterPro" id="IPR042171">
    <property type="entry name" value="Acyl-CoA_hotdog"/>
</dbReference>
<dbReference type="InterPro" id="IPR025652">
    <property type="entry name" value="TesB_C"/>
</dbReference>
<proteinExistence type="inferred from homology"/>
<dbReference type="InterPro" id="IPR029069">
    <property type="entry name" value="HotDog_dom_sf"/>
</dbReference>
<dbReference type="AlphaFoldDB" id="A0A1I7NSR1"/>
<feature type="domain" description="Acyl-CoA thioesterase-like N-terminal HotDog" evidence="10">
    <location>
        <begin position="35"/>
        <end position="115"/>
    </location>
</feature>
<dbReference type="Pfam" id="PF13622">
    <property type="entry name" value="4HBT_3"/>
    <property type="match status" value="1"/>
</dbReference>
<evidence type="ECO:0000256" key="2">
    <source>
        <dbReference type="ARBA" id="ARBA00011881"/>
    </source>
</evidence>
<reference evidence="12" key="1">
    <citation type="submission" date="2016-10" db="EMBL/GenBank/DDBJ databases">
        <authorList>
            <person name="Varghese N."/>
            <person name="Submissions S."/>
        </authorList>
    </citation>
    <scope>NUCLEOTIDE SEQUENCE [LARGE SCALE GENOMIC DNA]</scope>
    <source>
        <strain evidence="12">DSM 1565</strain>
    </source>
</reference>
<evidence type="ECO:0000256" key="6">
    <source>
        <dbReference type="ARBA" id="ARBA00050943"/>
    </source>
</evidence>
<name>A0A1I7NSR1_9HYPH</name>
<feature type="domain" description="Acyl-CoA thioesterase 2 C-terminal" evidence="9">
    <location>
        <begin position="183"/>
        <end position="287"/>
    </location>
</feature>
<evidence type="ECO:0000256" key="7">
    <source>
        <dbReference type="ARBA" id="ARBA00071120"/>
    </source>
</evidence>
<gene>
    <name evidence="11" type="ORF">SAMN04488557_3301</name>
</gene>
<dbReference type="GO" id="GO:0006637">
    <property type="term" value="P:acyl-CoA metabolic process"/>
    <property type="evidence" value="ECO:0007669"/>
    <property type="project" value="InterPro"/>
</dbReference>
<evidence type="ECO:0000313" key="12">
    <source>
        <dbReference type="Proteomes" id="UP000199423"/>
    </source>
</evidence>
<evidence type="ECO:0000313" key="11">
    <source>
        <dbReference type="EMBL" id="SFV37711.1"/>
    </source>
</evidence>
<dbReference type="EC" id="3.1.2.20" evidence="5"/>
<evidence type="ECO:0000256" key="8">
    <source>
        <dbReference type="ARBA" id="ARBA00079653"/>
    </source>
</evidence>
<protein>
    <recommendedName>
        <fullName evidence="7">Acyl-CoA thioesterase 2</fullName>
        <ecNumber evidence="5">3.1.2.20</ecNumber>
    </recommendedName>
    <alternativeName>
        <fullName evidence="8">Thioesterase II</fullName>
    </alternativeName>
</protein>
<evidence type="ECO:0000256" key="3">
    <source>
        <dbReference type="ARBA" id="ARBA00022801"/>
    </source>
</evidence>
<dbReference type="GO" id="GO:0047617">
    <property type="term" value="F:fatty acyl-CoA hydrolase activity"/>
    <property type="evidence" value="ECO:0007669"/>
    <property type="project" value="UniProtKB-EC"/>
</dbReference>